<name>A0AAV7SVS8_PLEWA</name>
<sequence>MQIELMSDLEAFLSAFERVAVESLWPRKDWPRHLAPLFSGHLRAMVQTLPPHISEDYDEFKDAILEHVGVSEDRYRKEFRSLTFTAGERPQAVAHKLSTLGRKWLKPGVRSPDEIVELIIVEQFIQILPDGAGEWLSHRPVSSLEATVQLLEEYFMREAVRCGEDNSNVRISAQKPEPLPEGM</sequence>
<accession>A0AAV7SVS8</accession>
<dbReference type="Pfam" id="PF02023">
    <property type="entry name" value="SCAN"/>
    <property type="match status" value="1"/>
</dbReference>
<dbReference type="SUPFAM" id="SSF47353">
    <property type="entry name" value="Retrovirus capsid dimerization domain-like"/>
    <property type="match status" value="1"/>
</dbReference>
<dbReference type="EMBL" id="JANPWB010000007">
    <property type="protein sequence ID" value="KAJ1168054.1"/>
    <property type="molecule type" value="Genomic_DNA"/>
</dbReference>
<dbReference type="PROSITE" id="PS50804">
    <property type="entry name" value="SCAN_BOX"/>
    <property type="match status" value="1"/>
</dbReference>
<evidence type="ECO:0000313" key="2">
    <source>
        <dbReference type="EMBL" id="KAJ1168054.1"/>
    </source>
</evidence>
<organism evidence="2 3">
    <name type="scientific">Pleurodeles waltl</name>
    <name type="common">Iberian ribbed newt</name>
    <dbReference type="NCBI Taxonomy" id="8319"/>
    <lineage>
        <taxon>Eukaryota</taxon>
        <taxon>Metazoa</taxon>
        <taxon>Chordata</taxon>
        <taxon>Craniata</taxon>
        <taxon>Vertebrata</taxon>
        <taxon>Euteleostomi</taxon>
        <taxon>Amphibia</taxon>
        <taxon>Batrachia</taxon>
        <taxon>Caudata</taxon>
        <taxon>Salamandroidea</taxon>
        <taxon>Salamandridae</taxon>
        <taxon>Pleurodelinae</taxon>
        <taxon>Pleurodeles</taxon>
    </lineage>
</organism>
<proteinExistence type="predicted"/>
<dbReference type="Gene3D" id="1.10.4020.10">
    <property type="entry name" value="DNA breaking-rejoining enzymes"/>
    <property type="match status" value="1"/>
</dbReference>
<evidence type="ECO:0000259" key="1">
    <source>
        <dbReference type="PROSITE" id="PS50804"/>
    </source>
</evidence>
<reference evidence="2" key="1">
    <citation type="journal article" date="2022" name="bioRxiv">
        <title>Sequencing and chromosome-scale assembly of the giantPleurodeles waltlgenome.</title>
        <authorList>
            <person name="Brown T."/>
            <person name="Elewa A."/>
            <person name="Iarovenko S."/>
            <person name="Subramanian E."/>
            <person name="Araus A.J."/>
            <person name="Petzold A."/>
            <person name="Susuki M."/>
            <person name="Suzuki K.-i.T."/>
            <person name="Hayashi T."/>
            <person name="Toyoda A."/>
            <person name="Oliveira C."/>
            <person name="Osipova E."/>
            <person name="Leigh N.D."/>
            <person name="Simon A."/>
            <person name="Yun M.H."/>
        </authorList>
    </citation>
    <scope>NUCLEOTIDE SEQUENCE</scope>
    <source>
        <strain evidence="2">20211129_DDA</strain>
        <tissue evidence="2">Liver</tissue>
    </source>
</reference>
<gene>
    <name evidence="2" type="ORF">NDU88_000009</name>
</gene>
<dbReference type="InterPro" id="IPR003309">
    <property type="entry name" value="SCAN_dom"/>
</dbReference>
<protein>
    <recommendedName>
        <fullName evidence="1">SCAN box domain-containing protein</fullName>
    </recommendedName>
</protein>
<feature type="domain" description="SCAN box" evidence="1">
    <location>
        <begin position="76"/>
        <end position="153"/>
    </location>
</feature>
<dbReference type="AlphaFoldDB" id="A0AAV7SVS8"/>
<comment type="caution">
    <text evidence="2">The sequence shown here is derived from an EMBL/GenBank/DDBJ whole genome shotgun (WGS) entry which is preliminary data.</text>
</comment>
<dbReference type="Proteomes" id="UP001066276">
    <property type="component" value="Chromosome 4_1"/>
</dbReference>
<dbReference type="PANTHER" id="PTHR46888">
    <property type="entry name" value="ZINC KNUCKLE DOMAINCONTAINING PROTEIN-RELATED"/>
    <property type="match status" value="1"/>
</dbReference>
<dbReference type="SMART" id="SM00431">
    <property type="entry name" value="SCAN"/>
    <property type="match status" value="1"/>
</dbReference>
<dbReference type="PANTHER" id="PTHR46888:SF1">
    <property type="entry name" value="RIBONUCLEASE H"/>
    <property type="match status" value="1"/>
</dbReference>
<evidence type="ECO:0000313" key="3">
    <source>
        <dbReference type="Proteomes" id="UP001066276"/>
    </source>
</evidence>
<dbReference type="InterPro" id="IPR038269">
    <property type="entry name" value="SCAN_sf"/>
</dbReference>
<keyword evidence="3" id="KW-1185">Reference proteome</keyword>